<protein>
    <recommendedName>
        <fullName evidence="2">Type II secretion system protein H</fullName>
    </recommendedName>
    <alternativeName>
        <fullName evidence="10">General secretion pathway protein H</fullName>
    </alternativeName>
</protein>
<proteinExistence type="inferred from homology"/>
<accession>A0A7C9TE02</accession>
<dbReference type="InterPro" id="IPR022346">
    <property type="entry name" value="T2SS_GspH"/>
</dbReference>
<keyword evidence="3" id="KW-1003">Cell membrane</keyword>
<keyword evidence="4" id="KW-0488">Methylation</keyword>
<evidence type="ECO:0000256" key="2">
    <source>
        <dbReference type="ARBA" id="ARBA00021549"/>
    </source>
</evidence>
<evidence type="ECO:0000256" key="4">
    <source>
        <dbReference type="ARBA" id="ARBA00022481"/>
    </source>
</evidence>
<dbReference type="GO" id="GO:0015627">
    <property type="term" value="C:type II protein secretion system complex"/>
    <property type="evidence" value="ECO:0007669"/>
    <property type="project" value="InterPro"/>
</dbReference>
<evidence type="ECO:0000259" key="12">
    <source>
        <dbReference type="Pfam" id="PF12019"/>
    </source>
</evidence>
<dbReference type="GO" id="GO:0015628">
    <property type="term" value="P:protein secretion by the type II secretion system"/>
    <property type="evidence" value="ECO:0007669"/>
    <property type="project" value="InterPro"/>
</dbReference>
<dbReference type="Proteomes" id="UP000483432">
    <property type="component" value="Unassembled WGS sequence"/>
</dbReference>
<evidence type="ECO:0000256" key="7">
    <source>
        <dbReference type="ARBA" id="ARBA00022989"/>
    </source>
</evidence>
<dbReference type="Gene3D" id="3.55.40.10">
    <property type="entry name" value="minor pseudopilin epsh domain"/>
    <property type="match status" value="1"/>
</dbReference>
<keyword evidence="8" id="KW-0472">Membrane</keyword>
<dbReference type="InterPro" id="IPR045584">
    <property type="entry name" value="Pilin-like"/>
</dbReference>
<dbReference type="Pfam" id="PF12019">
    <property type="entry name" value="GspH"/>
    <property type="match status" value="1"/>
</dbReference>
<reference evidence="13 14" key="1">
    <citation type="submission" date="2019-09" db="EMBL/GenBank/DDBJ databases">
        <title>H2 Metabolism Revealed by Metagenomic Analysis in Subglacial Sediment of East Antarctica.</title>
        <authorList>
            <person name="Yang Z."/>
            <person name="Zhang Y."/>
            <person name="Lv Y."/>
            <person name="Yan W."/>
            <person name="Xiao X."/>
            <person name="Sun B."/>
            <person name="Ma H."/>
        </authorList>
    </citation>
    <scope>NUCLEOTIDE SEQUENCE [LARGE SCALE GENOMIC DNA]</scope>
    <source>
        <strain evidence="13">Bin2_2</strain>
    </source>
</reference>
<comment type="caution">
    <text evidence="13">The sequence shown here is derived from an EMBL/GenBank/DDBJ whole genome shotgun (WGS) entry which is preliminary data.</text>
</comment>
<keyword evidence="6" id="KW-0812">Transmembrane</keyword>
<evidence type="ECO:0000256" key="10">
    <source>
        <dbReference type="ARBA" id="ARBA00030775"/>
    </source>
</evidence>
<comment type="subcellular location">
    <subcellularLocation>
        <location evidence="1">Cell inner membrane</location>
        <topology evidence="1">Single-pass membrane protein</topology>
    </subcellularLocation>
</comment>
<evidence type="ECO:0000256" key="5">
    <source>
        <dbReference type="ARBA" id="ARBA00022519"/>
    </source>
</evidence>
<keyword evidence="5" id="KW-0997">Cell inner membrane</keyword>
<dbReference type="EMBL" id="JAAFGW010000307">
    <property type="protein sequence ID" value="NDP49568.1"/>
    <property type="molecule type" value="Genomic_DNA"/>
</dbReference>
<gene>
    <name evidence="13" type="ORF">GZ085_14510</name>
</gene>
<name>A0A7C9TE02_9PROT</name>
<evidence type="ECO:0000313" key="14">
    <source>
        <dbReference type="Proteomes" id="UP000483432"/>
    </source>
</evidence>
<feature type="region of interest" description="Disordered" evidence="11">
    <location>
        <begin position="131"/>
        <end position="150"/>
    </location>
</feature>
<sequence>MIVVALLGIFAAVAVPSFTGLINDNRTQSASNELLNFLQYARSTAVQNNTATVVCLNAGQWAVRTSVPATQCSGAALRNMDNPAGISIAASPLPLVFHSNGTVGSLVDFTICQGAEAENGYAITVQPSGSIRSSQKGKAVDGTSLSSCTP</sequence>
<evidence type="ECO:0000256" key="8">
    <source>
        <dbReference type="ARBA" id="ARBA00023136"/>
    </source>
</evidence>
<evidence type="ECO:0000256" key="11">
    <source>
        <dbReference type="SAM" id="MobiDB-lite"/>
    </source>
</evidence>
<dbReference type="GO" id="GO:0005886">
    <property type="term" value="C:plasma membrane"/>
    <property type="evidence" value="ECO:0007669"/>
    <property type="project" value="UniProtKB-SubCell"/>
</dbReference>
<evidence type="ECO:0000256" key="9">
    <source>
        <dbReference type="ARBA" id="ARBA00025772"/>
    </source>
</evidence>
<evidence type="ECO:0000256" key="1">
    <source>
        <dbReference type="ARBA" id="ARBA00004377"/>
    </source>
</evidence>
<evidence type="ECO:0000256" key="3">
    <source>
        <dbReference type="ARBA" id="ARBA00022475"/>
    </source>
</evidence>
<evidence type="ECO:0000313" key="13">
    <source>
        <dbReference type="EMBL" id="NDP49568.1"/>
    </source>
</evidence>
<comment type="similarity">
    <text evidence="9">Belongs to the GSP H family.</text>
</comment>
<feature type="domain" description="General secretion pathway GspH" evidence="12">
    <location>
        <begin position="30"/>
        <end position="129"/>
    </location>
</feature>
<dbReference type="SUPFAM" id="SSF54523">
    <property type="entry name" value="Pili subunits"/>
    <property type="match status" value="1"/>
</dbReference>
<evidence type="ECO:0000256" key="6">
    <source>
        <dbReference type="ARBA" id="ARBA00022692"/>
    </source>
</evidence>
<keyword evidence="7" id="KW-1133">Transmembrane helix</keyword>
<organism evidence="13 14">
    <name type="scientific">Sulfuriferula multivorans</name>
    <dbReference type="NCBI Taxonomy" id="1559896"/>
    <lineage>
        <taxon>Bacteria</taxon>
        <taxon>Pseudomonadati</taxon>
        <taxon>Pseudomonadota</taxon>
        <taxon>Betaproteobacteria</taxon>
        <taxon>Nitrosomonadales</taxon>
        <taxon>Sulfuricellaceae</taxon>
        <taxon>Sulfuriferula</taxon>
    </lineage>
</organism>
<dbReference type="AlphaFoldDB" id="A0A7C9TE02"/>